<evidence type="ECO:0000313" key="6">
    <source>
        <dbReference type="Proteomes" id="UP000017836"/>
    </source>
</evidence>
<evidence type="ECO:0000256" key="2">
    <source>
        <dbReference type="SAM" id="MobiDB-lite"/>
    </source>
</evidence>
<dbReference type="SMART" id="SM00028">
    <property type="entry name" value="TPR"/>
    <property type="match status" value="2"/>
</dbReference>
<dbReference type="InterPro" id="IPR016024">
    <property type="entry name" value="ARM-type_fold"/>
</dbReference>
<dbReference type="SUPFAM" id="SSF48371">
    <property type="entry name" value="ARM repeat"/>
    <property type="match status" value="1"/>
</dbReference>
<feature type="region of interest" description="Disordered" evidence="2">
    <location>
        <begin position="526"/>
        <end position="553"/>
    </location>
</feature>
<dbReference type="InterPro" id="IPR019734">
    <property type="entry name" value="TPR_rpt"/>
</dbReference>
<dbReference type="HOGENOM" id="CLU_032264_0_0_1"/>
<dbReference type="Gene3D" id="1.25.10.10">
    <property type="entry name" value="Leucine-rich Repeat Variant"/>
    <property type="match status" value="1"/>
</dbReference>
<evidence type="ECO:0000256" key="3">
    <source>
        <dbReference type="SAM" id="SignalP"/>
    </source>
</evidence>
<gene>
    <name evidence="5" type="ORF">AMTR_s00001p00272520</name>
</gene>
<dbReference type="SUPFAM" id="SSF48452">
    <property type="entry name" value="TPR-like"/>
    <property type="match status" value="1"/>
</dbReference>
<dbReference type="Gramene" id="ERM96659">
    <property type="protein sequence ID" value="ERM96659"/>
    <property type="gene ID" value="AMTR_s00001p00272520"/>
</dbReference>
<dbReference type="AlphaFoldDB" id="W1NMY9"/>
<dbReference type="Pfam" id="PF26524">
    <property type="entry name" value="ARM_7"/>
    <property type="match status" value="1"/>
</dbReference>
<dbReference type="Proteomes" id="UP000017836">
    <property type="component" value="Unassembled WGS sequence"/>
</dbReference>
<feature type="signal peptide" evidence="3">
    <location>
        <begin position="1"/>
        <end position="22"/>
    </location>
</feature>
<evidence type="ECO:0000259" key="4">
    <source>
        <dbReference type="Pfam" id="PF26524"/>
    </source>
</evidence>
<organism evidence="5 6">
    <name type="scientific">Amborella trichopoda</name>
    <dbReference type="NCBI Taxonomy" id="13333"/>
    <lineage>
        <taxon>Eukaryota</taxon>
        <taxon>Viridiplantae</taxon>
        <taxon>Streptophyta</taxon>
        <taxon>Embryophyta</taxon>
        <taxon>Tracheophyta</taxon>
        <taxon>Spermatophyta</taxon>
        <taxon>Magnoliopsida</taxon>
        <taxon>Amborellales</taxon>
        <taxon>Amborellaceae</taxon>
        <taxon>Amborella</taxon>
    </lineage>
</organism>
<keyword evidence="3" id="KW-0732">Signal</keyword>
<name>W1NMY9_AMBTC</name>
<feature type="compositionally biased region" description="Basic and acidic residues" evidence="2">
    <location>
        <begin position="530"/>
        <end position="553"/>
    </location>
</feature>
<dbReference type="EMBL" id="KI397142">
    <property type="protein sequence ID" value="ERM96659.1"/>
    <property type="molecule type" value="Genomic_DNA"/>
</dbReference>
<dbReference type="InterPro" id="IPR011989">
    <property type="entry name" value="ARM-like"/>
</dbReference>
<dbReference type="InterPro" id="IPR011990">
    <property type="entry name" value="TPR-like_helical_dom_sf"/>
</dbReference>
<dbReference type="STRING" id="13333.W1NMY9"/>
<dbReference type="PANTHER" id="PTHR46578">
    <property type="entry name" value="ARM-REPEAT/TETRATRICOPEPTIDE REPEAT (TPR)-LIKE PROTEIN"/>
    <property type="match status" value="1"/>
</dbReference>
<evidence type="ECO:0000256" key="1">
    <source>
        <dbReference type="PROSITE-ProRule" id="PRU00339"/>
    </source>
</evidence>
<keyword evidence="1" id="KW-0802">TPR repeat</keyword>
<feature type="chain" id="PRO_5004806710" description="ARM repeat N-terminal plant domain-containing protein" evidence="3">
    <location>
        <begin position="23"/>
        <end position="553"/>
    </location>
</feature>
<feature type="domain" description="ARM repeat N-terminal plant" evidence="4">
    <location>
        <begin position="1"/>
        <end position="208"/>
    </location>
</feature>
<accession>W1NMY9</accession>
<dbReference type="OMA" id="LCDMWGG"/>
<reference evidence="6" key="1">
    <citation type="journal article" date="2013" name="Science">
        <title>The Amborella genome and the evolution of flowering plants.</title>
        <authorList>
            <consortium name="Amborella Genome Project"/>
        </authorList>
    </citation>
    <scope>NUCLEOTIDE SEQUENCE [LARGE SCALE GENOMIC DNA]</scope>
</reference>
<protein>
    <recommendedName>
        <fullName evidence="4">ARM repeat N-terminal plant domain-containing protein</fullName>
    </recommendedName>
</protein>
<sequence length="553" mass="62696">MAFKDRHESVLVLSALWNLAMTQPDDPEFPRLGIFKCMAVLIYRALKDDQWLLRDQNIYIPYYAAHIIGSYTMNKEEFAEEAVREGVIPPLMELLRGKMSWVEQRVAIRALGHLASYDKTFGAVSADAEIVGLAINLSRTSLGIVYDEFRRIKEKRVRYHCDLLTRGMGGEEMEDRKAEEWASQLQCWSVHLLSCFAYKGRLLRHICEKGFLKELCTIWGGLPNQNSPSGVGLIRVLCYSKVGRSAIAETKEVMDTAATALTDLAELRNLSGRKEVGSAISGVLLRHGKNTEAFSLSTPTLRSLEELSYLKLRSKREKAIAKRELQQRKTLAKAKKLEGNLKFLSGDIEEAILKYTEALEICPLRAKKARVVLYSNRAQCHLILQDADTAISDCTRSLCLGEPPNSHSKSLWRRSQAYDMKGLAKESLMDVLMFVNARFLQQDSIKMHNRKVHRIIPYFAARMINKQMRAIWLFARNHHELDVEEGSQRETASEDIARGNLNKEFKDKANRKSSVSGFANELKSLPTIREGGRREKQVGGDEAGRLKDGRRCG</sequence>
<feature type="repeat" description="TPR" evidence="1">
    <location>
        <begin position="332"/>
        <end position="365"/>
    </location>
</feature>
<dbReference type="PROSITE" id="PS50005">
    <property type="entry name" value="TPR"/>
    <property type="match status" value="1"/>
</dbReference>
<dbReference type="Gene3D" id="1.25.40.10">
    <property type="entry name" value="Tetratricopeptide repeat domain"/>
    <property type="match status" value="1"/>
</dbReference>
<dbReference type="InterPro" id="IPR058868">
    <property type="entry name" value="ARM_7"/>
</dbReference>
<proteinExistence type="predicted"/>
<evidence type="ECO:0000313" key="5">
    <source>
        <dbReference type="EMBL" id="ERM96659.1"/>
    </source>
</evidence>
<dbReference type="eggNOG" id="ENOG502QSG4">
    <property type="taxonomic scope" value="Eukaryota"/>
</dbReference>
<keyword evidence="6" id="KW-1185">Reference proteome</keyword>
<dbReference type="PANTHER" id="PTHR46578:SF1">
    <property type="entry name" value="ARM-REPEAT_TETRATRICOPEPTIDE REPEAT (TPR)-LIKE PROTEIN"/>
    <property type="match status" value="1"/>
</dbReference>